<sequence length="509" mass="58350">MADRMSRPRLVEKLMNKWETFYRKSDYLNSVAIGEGERLRGIQNSCLEFRFPMTILCGPNSTGKTTFLALSVLAFHDDQSLTLSGSNKSYYDFSYFFGFSEREKHEEGIEIKWKYTDGKEDVIKKGKERWLRYIRNNGSPRRPQRGSEFVGLSRIVPAFEKRGYQRLFSNIKRRKQKVCANSLSDYLARVMAKPYSSIFSYETRNISGSYRLNDYNQTHTSFNAGAGEECLTIILDTLLSAKEGSVIAIEEVEIGLHPATMETLVDVMMEIILERNLQVIITTHSPEFLRACPKESLIQAERTGNSITFIHQPNIENAIYSISGKSATDLFVVCEDECAASLIEACLTKKQRNIVKINSYGSKSELIEKAKIVHKATNKKVLIIWDGDVERNLLDKINELQDWDCIQGIKLPGNTSPERFILESLIRNTAMNDQICSEYGLDIADWKALEDKLSVMTDEHDLFFILKEGLGLNQLEEIRKRICWLVSREEKDQFATIKQRINDLLSNNL</sequence>
<accession>A0A928TVY3</accession>
<dbReference type="PANTHER" id="PTHR43581">
    <property type="entry name" value="ATP/GTP PHOSPHATASE"/>
    <property type="match status" value="1"/>
</dbReference>
<proteinExistence type="predicted"/>
<dbReference type="Gene3D" id="3.40.50.300">
    <property type="entry name" value="P-loop containing nucleotide triphosphate hydrolases"/>
    <property type="match status" value="1"/>
</dbReference>
<reference evidence="2" key="1">
    <citation type="submission" date="2020-05" db="EMBL/GenBank/DDBJ databases">
        <title>High-Quality Genomes of Partial-Nitritation/Anammox System by Hierarchical Clustering Based Hybrid Assembly.</title>
        <authorList>
            <person name="Liu L."/>
            <person name="Wang Y."/>
            <person name="Che Y."/>
            <person name="Chen Y."/>
            <person name="Xia Y."/>
            <person name="Luo R."/>
            <person name="Cheng S.H."/>
            <person name="Zheng C."/>
            <person name="Zhang T."/>
        </authorList>
    </citation>
    <scope>NUCLEOTIDE SEQUENCE</scope>
    <source>
        <strain evidence="2">H1_PAT1</strain>
    </source>
</reference>
<dbReference type="GO" id="GO:0016887">
    <property type="term" value="F:ATP hydrolysis activity"/>
    <property type="evidence" value="ECO:0007669"/>
    <property type="project" value="InterPro"/>
</dbReference>
<gene>
    <name evidence="2" type="ORF">HS096_06290</name>
</gene>
<dbReference type="SUPFAM" id="SSF52540">
    <property type="entry name" value="P-loop containing nucleoside triphosphate hydrolases"/>
    <property type="match status" value="1"/>
</dbReference>
<protein>
    <submittedName>
        <fullName evidence="2">ATP-binding protein</fullName>
    </submittedName>
</protein>
<dbReference type="Pfam" id="PF13304">
    <property type="entry name" value="AAA_21"/>
    <property type="match status" value="1"/>
</dbReference>
<dbReference type="AlphaFoldDB" id="A0A928TVY3"/>
<organism evidence="2 3">
    <name type="scientific">candidate division WWE3 bacterium</name>
    <dbReference type="NCBI Taxonomy" id="2053526"/>
    <lineage>
        <taxon>Bacteria</taxon>
        <taxon>Katanobacteria</taxon>
    </lineage>
</organism>
<dbReference type="PANTHER" id="PTHR43581:SF4">
    <property type="entry name" value="ATP_GTP PHOSPHATASE"/>
    <property type="match status" value="1"/>
</dbReference>
<dbReference type="InterPro" id="IPR003959">
    <property type="entry name" value="ATPase_AAA_core"/>
</dbReference>
<evidence type="ECO:0000313" key="3">
    <source>
        <dbReference type="Proteomes" id="UP000710385"/>
    </source>
</evidence>
<dbReference type="EMBL" id="JABTTY010000002">
    <property type="protein sequence ID" value="MBE7525885.1"/>
    <property type="molecule type" value="Genomic_DNA"/>
</dbReference>
<comment type="caution">
    <text evidence="2">The sequence shown here is derived from an EMBL/GenBank/DDBJ whole genome shotgun (WGS) entry which is preliminary data.</text>
</comment>
<keyword evidence="2" id="KW-0067">ATP-binding</keyword>
<dbReference type="InterPro" id="IPR051396">
    <property type="entry name" value="Bact_Antivir_Def_Nuclease"/>
</dbReference>
<dbReference type="GO" id="GO:0005524">
    <property type="term" value="F:ATP binding"/>
    <property type="evidence" value="ECO:0007669"/>
    <property type="project" value="UniProtKB-KW"/>
</dbReference>
<evidence type="ECO:0000313" key="2">
    <source>
        <dbReference type="EMBL" id="MBE7525885.1"/>
    </source>
</evidence>
<evidence type="ECO:0000259" key="1">
    <source>
        <dbReference type="Pfam" id="PF13304"/>
    </source>
</evidence>
<feature type="domain" description="ATPase AAA-type core" evidence="1">
    <location>
        <begin position="53"/>
        <end position="289"/>
    </location>
</feature>
<dbReference type="InterPro" id="IPR027417">
    <property type="entry name" value="P-loop_NTPase"/>
</dbReference>
<name>A0A928TVY3_UNCKA</name>
<keyword evidence="2" id="KW-0547">Nucleotide-binding</keyword>
<dbReference type="Proteomes" id="UP000710385">
    <property type="component" value="Unassembled WGS sequence"/>
</dbReference>